<evidence type="ECO:0000313" key="1">
    <source>
        <dbReference type="EMBL" id="ETN94212.1"/>
    </source>
</evidence>
<evidence type="ECO:0000313" key="2">
    <source>
        <dbReference type="Proteomes" id="UP000018850"/>
    </source>
</evidence>
<dbReference type="AlphaFoldDB" id="W2ULK9"/>
<dbReference type="RefSeq" id="WP_038268527.1">
    <property type="nucleotide sequence ID" value="NZ_AYXY01000026.1"/>
</dbReference>
<dbReference type="STRING" id="376730.SAMN04487906_0303"/>
<reference evidence="1 2" key="2">
    <citation type="journal article" date="2016" name="Genome Announc.">
        <title>Draft Genome Sequence of Zhouia amylolytica AD3, Isolated from Tidal Flat Sediment.</title>
        <authorList>
            <person name="Jia B."/>
            <person name="Jin H.M."/>
            <person name="Lee H.J."/>
            <person name="Jeon C.O."/>
        </authorList>
    </citation>
    <scope>NUCLEOTIDE SEQUENCE [LARGE SCALE GENOMIC DNA]</scope>
    <source>
        <strain evidence="1 2">AD3</strain>
    </source>
</reference>
<name>W2ULK9_9FLAO</name>
<comment type="caution">
    <text evidence="1">The sequence shown here is derived from an EMBL/GenBank/DDBJ whole genome shotgun (WGS) entry which is preliminary data.</text>
</comment>
<dbReference type="eggNOG" id="ENOG50343W1">
    <property type="taxonomic scope" value="Bacteria"/>
</dbReference>
<sequence>MRIDRIILVTTFIVFSLTGYSQQLKLRPVIDQVYEYETELILEEDDDIAFMINFDFGLTYTNKDLDFEIVLHDIKGSMSQGYNNRAYFHTKNIAMENKRVQKLAKHIINKPLTFEVDSNGIVSKTYHLDINDAEVEGILNQLTDKFGNKKINPLKDIQLKTGYNWSELDSFSFQKNKKLAVLVEHTIIEVNKEEVIVESRGIFKVKENQVHMGGTSIYDRKTGIQKLTKLMLNFGDRGNMYMLTKLQGYDYPPLIIDYQDLAFKKVYNNWYSADKYIDKAALEFYPFQNNYSNSQIEAYSESLEILSNNSNYQSISVYNTKMDTLYPTGSYIEVNNFYLHTPKGREVLKLIPGQEDYDSFSVGYLGEYYKDIYEPLPEGDTIEINLSLYIPTESRNLSLTKNNTKNKGITAHFDKSAVVLSIPRKNYNTLLYNIYKAIRFYDADNKQLDATYNFLYNQDVKLDDKYTPDELIAIFNDKKRTGLPAVINMEFKVKNAAKIIIETHHKFKKYSTIITKKISD</sequence>
<protein>
    <submittedName>
        <fullName evidence="1">Uncharacterized protein</fullName>
    </submittedName>
</protein>
<accession>W2ULK9</accession>
<dbReference type="EMBL" id="AYXY01000026">
    <property type="protein sequence ID" value="ETN94212.1"/>
    <property type="molecule type" value="Genomic_DNA"/>
</dbReference>
<dbReference type="Proteomes" id="UP000018850">
    <property type="component" value="Unassembled WGS sequence"/>
</dbReference>
<proteinExistence type="predicted"/>
<keyword evidence="2" id="KW-1185">Reference proteome</keyword>
<organism evidence="1 2">
    <name type="scientific">Zhouia amylolytica AD3</name>
    <dbReference type="NCBI Taxonomy" id="1286632"/>
    <lineage>
        <taxon>Bacteria</taxon>
        <taxon>Pseudomonadati</taxon>
        <taxon>Bacteroidota</taxon>
        <taxon>Flavobacteriia</taxon>
        <taxon>Flavobacteriales</taxon>
        <taxon>Flavobacteriaceae</taxon>
        <taxon>Zhouia</taxon>
    </lineage>
</organism>
<reference evidence="2" key="1">
    <citation type="submission" date="2013-11" db="EMBL/GenBank/DDBJ databases">
        <title>Draft genome sequence from a member of Zhouia, isolated tidal flat.</title>
        <authorList>
            <person name="Jin H."/>
            <person name="Jeon C.O."/>
        </authorList>
    </citation>
    <scope>NUCLEOTIDE SEQUENCE [LARGE SCALE GENOMIC DNA]</scope>
    <source>
        <strain evidence="2">AD3</strain>
    </source>
</reference>
<gene>
    <name evidence="1" type="ORF">P278_30160</name>
</gene>